<proteinExistence type="predicted"/>
<gene>
    <name evidence="2" type="ORF">FRACYDRAFT_238816</name>
</gene>
<name>A0A1E7FDH1_9STRA</name>
<feature type="compositionally biased region" description="Basic and acidic residues" evidence="1">
    <location>
        <begin position="189"/>
        <end position="199"/>
    </location>
</feature>
<feature type="region of interest" description="Disordered" evidence="1">
    <location>
        <begin position="188"/>
        <end position="211"/>
    </location>
</feature>
<feature type="compositionally biased region" description="Basic residues" evidence="1">
    <location>
        <begin position="44"/>
        <end position="53"/>
    </location>
</feature>
<evidence type="ECO:0000313" key="2">
    <source>
        <dbReference type="EMBL" id="OEU16228.1"/>
    </source>
</evidence>
<feature type="region of interest" description="Disordered" evidence="1">
    <location>
        <begin position="23"/>
        <end position="54"/>
    </location>
</feature>
<protein>
    <submittedName>
        <fullName evidence="2">Uncharacterized protein</fullName>
    </submittedName>
</protein>
<evidence type="ECO:0000256" key="1">
    <source>
        <dbReference type="SAM" id="MobiDB-lite"/>
    </source>
</evidence>
<accession>A0A1E7FDH1</accession>
<dbReference type="EMBL" id="KV784358">
    <property type="protein sequence ID" value="OEU16228.1"/>
    <property type="molecule type" value="Genomic_DNA"/>
</dbReference>
<dbReference type="InParanoid" id="A0A1E7FDH1"/>
<dbReference type="KEGG" id="fcy:FRACYDRAFT_238816"/>
<dbReference type="OrthoDB" id="10434880at2759"/>
<evidence type="ECO:0000313" key="3">
    <source>
        <dbReference type="Proteomes" id="UP000095751"/>
    </source>
</evidence>
<keyword evidence="3" id="KW-1185">Reference proteome</keyword>
<organism evidence="2 3">
    <name type="scientific">Fragilariopsis cylindrus CCMP1102</name>
    <dbReference type="NCBI Taxonomy" id="635003"/>
    <lineage>
        <taxon>Eukaryota</taxon>
        <taxon>Sar</taxon>
        <taxon>Stramenopiles</taxon>
        <taxon>Ochrophyta</taxon>
        <taxon>Bacillariophyta</taxon>
        <taxon>Bacillariophyceae</taxon>
        <taxon>Bacillariophycidae</taxon>
        <taxon>Bacillariales</taxon>
        <taxon>Bacillariaceae</taxon>
        <taxon>Fragilariopsis</taxon>
    </lineage>
</organism>
<reference evidence="2 3" key="1">
    <citation type="submission" date="2016-09" db="EMBL/GenBank/DDBJ databases">
        <title>Extensive genetic diversity and differential bi-allelic expression allows diatom success in the polar Southern Ocean.</title>
        <authorList>
            <consortium name="DOE Joint Genome Institute"/>
            <person name="Mock T."/>
            <person name="Otillar R.P."/>
            <person name="Strauss J."/>
            <person name="Dupont C."/>
            <person name="Frickenhaus S."/>
            <person name="Maumus F."/>
            <person name="Mcmullan M."/>
            <person name="Sanges R."/>
            <person name="Schmutz J."/>
            <person name="Toseland A."/>
            <person name="Valas R."/>
            <person name="Veluchamy A."/>
            <person name="Ward B.J."/>
            <person name="Allen A."/>
            <person name="Barry K."/>
            <person name="Falciatore A."/>
            <person name="Ferrante M."/>
            <person name="Fortunato A.E."/>
            <person name="Gloeckner G."/>
            <person name="Gruber A."/>
            <person name="Hipkin R."/>
            <person name="Janech M."/>
            <person name="Kroth P."/>
            <person name="Leese F."/>
            <person name="Lindquist E."/>
            <person name="Lyon B.R."/>
            <person name="Martin J."/>
            <person name="Mayer C."/>
            <person name="Parker M."/>
            <person name="Quesneville H."/>
            <person name="Raymond J."/>
            <person name="Uhlig C."/>
            <person name="Valentin K.U."/>
            <person name="Worden A.Z."/>
            <person name="Armbrust E.V."/>
            <person name="Bowler C."/>
            <person name="Green B."/>
            <person name="Moulton V."/>
            <person name="Van Oosterhout C."/>
            <person name="Grigoriev I."/>
        </authorList>
    </citation>
    <scope>NUCLEOTIDE SEQUENCE [LARGE SCALE GENOMIC DNA]</scope>
    <source>
        <strain evidence="2 3">CCMP1102</strain>
    </source>
</reference>
<dbReference type="Proteomes" id="UP000095751">
    <property type="component" value="Unassembled WGS sequence"/>
</dbReference>
<dbReference type="AlphaFoldDB" id="A0A1E7FDH1"/>
<sequence>MRVSIQTTMTSQRQEIETHYDNRQQIEKPNKKLRKKLSSSPKKNNSKRTKSTRNLRDAPFKSVLTQPLFSLWNEIEDIVTEFLNDWSHSQRSCVIKNLIRFLELKVIMDEYTSNGLLSPTLVVAHVWHVLILETELYRDVIYAIQDFHARPHRMIHHALVRRYDTDEYLEQQERTQRLFQTYYGSEMPTELKRESDSRRQQGNRETIEDTSLPTSVKIDSSSVLEEHSYYGEDDDTYFHNGRERPWYYPWLPNFDCFSIFDEGLCGSRGSTILVNEDIYAVEENISLLTTPPEILADE</sequence>